<dbReference type="EMBL" id="MCFL01000025">
    <property type="protein sequence ID" value="ORZ34919.1"/>
    <property type="molecule type" value="Genomic_DNA"/>
</dbReference>
<name>A0A1Y2HK49_9FUNG</name>
<organism evidence="14 15">
    <name type="scientific">Catenaria anguillulae PL171</name>
    <dbReference type="NCBI Taxonomy" id="765915"/>
    <lineage>
        <taxon>Eukaryota</taxon>
        <taxon>Fungi</taxon>
        <taxon>Fungi incertae sedis</taxon>
        <taxon>Blastocladiomycota</taxon>
        <taxon>Blastocladiomycetes</taxon>
        <taxon>Blastocladiales</taxon>
        <taxon>Catenariaceae</taxon>
        <taxon>Catenaria</taxon>
    </lineage>
</organism>
<evidence type="ECO:0000256" key="11">
    <source>
        <dbReference type="ARBA" id="ARBA00023136"/>
    </source>
</evidence>
<sequence>MSKILPQPLPPALTMSKPFSAAATPPTATPPPRPVDRRQQHQGVLSSIASWIIFRLLIAFRTLWLLVHQAAITSACLAEWWLFHVAVSTAPESEPGPSTPTSSFSSSSSSSSSASSSSTLSGCKSTTTQRKQPVSACHPRTLAARAVRWAIDPARSLPASTELRVPKHVGIVAPTLSKAAWGPYARFLPIWQRVVPKSWIPRPEAQVVAAICQLVALLPDTEFVSVTVLLTPGMDSDALLLALHTTSHSLRRPIEVVTPLAATVLPASPSSLANAASTANTKPRLSRRLSCLNRPGAHGTRPGVPLTVYLADPAIHGKSLIARYASPALSPDQSDPAHISRNVLPDPDLLILGVPSCVLMGYPPWGLRLTELHHERAAWMVTPARVVRAVRRYQGVEQRYGK</sequence>
<comment type="similarity">
    <text evidence="4">Belongs to the UPP synthase family.</text>
</comment>
<keyword evidence="7" id="KW-0812">Transmembrane</keyword>
<evidence type="ECO:0000256" key="9">
    <source>
        <dbReference type="ARBA" id="ARBA00022842"/>
    </source>
</evidence>
<dbReference type="PANTHER" id="PTHR21528">
    <property type="entry name" value="DEHYDRODOLICHYL DIPHOSPHATE SYNTHASE COMPLEX SUBUNIT NUS1"/>
    <property type="match status" value="1"/>
</dbReference>
<evidence type="ECO:0000256" key="3">
    <source>
        <dbReference type="ARBA" id="ARBA00004922"/>
    </source>
</evidence>
<evidence type="ECO:0000256" key="4">
    <source>
        <dbReference type="ARBA" id="ARBA00005432"/>
    </source>
</evidence>
<dbReference type="OrthoDB" id="5597460at2759"/>
<comment type="catalytic activity">
    <reaction evidence="12">
        <text>n isopentenyl diphosphate + (2E,6E)-farnesyl diphosphate = a di-trans,poly-cis-polyprenyl diphosphate + n diphosphate</text>
        <dbReference type="Rhea" id="RHEA:53008"/>
        <dbReference type="Rhea" id="RHEA-COMP:19494"/>
        <dbReference type="ChEBI" id="CHEBI:33019"/>
        <dbReference type="ChEBI" id="CHEBI:128769"/>
        <dbReference type="ChEBI" id="CHEBI:136960"/>
        <dbReference type="ChEBI" id="CHEBI:175763"/>
        <dbReference type="EC" id="2.5.1.87"/>
    </reaction>
</comment>
<dbReference type="EC" id="2.5.1.87" evidence="5"/>
<comment type="pathway">
    <text evidence="3">Protein modification; protein glycosylation.</text>
</comment>
<keyword evidence="9" id="KW-0460">Magnesium</keyword>
<keyword evidence="15" id="KW-1185">Reference proteome</keyword>
<dbReference type="STRING" id="765915.A0A1Y2HK49"/>
<evidence type="ECO:0000256" key="5">
    <source>
        <dbReference type="ARBA" id="ARBA00012596"/>
    </source>
</evidence>
<dbReference type="Proteomes" id="UP000193411">
    <property type="component" value="Unassembled WGS sequence"/>
</dbReference>
<accession>A0A1Y2HK49</accession>
<dbReference type="InterPro" id="IPR038887">
    <property type="entry name" value="Nus1/NgBR"/>
</dbReference>
<feature type="region of interest" description="Disordered" evidence="13">
    <location>
        <begin position="92"/>
        <end position="136"/>
    </location>
</feature>
<dbReference type="GO" id="GO:0005789">
    <property type="term" value="C:endoplasmic reticulum membrane"/>
    <property type="evidence" value="ECO:0007669"/>
    <property type="project" value="UniProtKB-SubCell"/>
</dbReference>
<keyword evidence="10" id="KW-1133">Transmembrane helix</keyword>
<dbReference type="InterPro" id="IPR036424">
    <property type="entry name" value="UPP_synth-like_sf"/>
</dbReference>
<evidence type="ECO:0000256" key="13">
    <source>
        <dbReference type="SAM" id="MobiDB-lite"/>
    </source>
</evidence>
<keyword evidence="6" id="KW-0808">Transferase</keyword>
<gene>
    <name evidence="14" type="ORF">BCR44DRAFT_25782</name>
</gene>
<evidence type="ECO:0000256" key="12">
    <source>
        <dbReference type="ARBA" id="ARBA00047353"/>
    </source>
</evidence>
<evidence type="ECO:0000256" key="2">
    <source>
        <dbReference type="ARBA" id="ARBA00004586"/>
    </source>
</evidence>
<dbReference type="Gene3D" id="3.40.1180.10">
    <property type="entry name" value="Decaprenyl diphosphate synthase-like"/>
    <property type="match status" value="1"/>
</dbReference>
<dbReference type="SUPFAM" id="SSF64005">
    <property type="entry name" value="Undecaprenyl diphosphate synthase"/>
    <property type="match status" value="1"/>
</dbReference>
<protein>
    <recommendedName>
        <fullName evidence="5">ditrans,polycis-polyprenyl diphosphate synthase [(2E,6E)-farnesyldiphosphate specific]</fullName>
        <ecNumber evidence="5">2.5.1.87</ecNumber>
    </recommendedName>
</protein>
<keyword evidence="11" id="KW-0472">Membrane</keyword>
<dbReference type="PANTHER" id="PTHR21528:SF0">
    <property type="entry name" value="DEHYDRODOLICHYL DIPHOSPHATE SYNTHASE COMPLEX SUBUNIT NUS1"/>
    <property type="match status" value="1"/>
</dbReference>
<proteinExistence type="inferred from homology"/>
<evidence type="ECO:0000256" key="6">
    <source>
        <dbReference type="ARBA" id="ARBA00022679"/>
    </source>
</evidence>
<evidence type="ECO:0000256" key="1">
    <source>
        <dbReference type="ARBA" id="ARBA00001946"/>
    </source>
</evidence>
<comment type="caution">
    <text evidence="14">The sequence shown here is derived from an EMBL/GenBank/DDBJ whole genome shotgun (WGS) entry which is preliminary data.</text>
</comment>
<evidence type="ECO:0000313" key="14">
    <source>
        <dbReference type="EMBL" id="ORZ34919.1"/>
    </source>
</evidence>
<comment type="cofactor">
    <cofactor evidence="1">
        <name>Mg(2+)</name>
        <dbReference type="ChEBI" id="CHEBI:18420"/>
    </cofactor>
</comment>
<dbReference type="GO" id="GO:1904423">
    <property type="term" value="C:dehydrodolichyl diphosphate synthase complex"/>
    <property type="evidence" value="ECO:0007669"/>
    <property type="project" value="InterPro"/>
</dbReference>
<evidence type="ECO:0000256" key="7">
    <source>
        <dbReference type="ARBA" id="ARBA00022692"/>
    </source>
</evidence>
<evidence type="ECO:0000256" key="10">
    <source>
        <dbReference type="ARBA" id="ARBA00022989"/>
    </source>
</evidence>
<dbReference type="GO" id="GO:0045547">
    <property type="term" value="F:ditrans,polycis-polyprenyl diphosphate synthase [(2E,6E)-farnesyl diphosphate specific] activity"/>
    <property type="evidence" value="ECO:0007669"/>
    <property type="project" value="UniProtKB-EC"/>
</dbReference>
<evidence type="ECO:0000256" key="8">
    <source>
        <dbReference type="ARBA" id="ARBA00022824"/>
    </source>
</evidence>
<feature type="region of interest" description="Disordered" evidence="13">
    <location>
        <begin position="1"/>
        <end position="40"/>
    </location>
</feature>
<reference evidence="14 15" key="1">
    <citation type="submission" date="2016-07" db="EMBL/GenBank/DDBJ databases">
        <title>Pervasive Adenine N6-methylation of Active Genes in Fungi.</title>
        <authorList>
            <consortium name="DOE Joint Genome Institute"/>
            <person name="Mondo S.J."/>
            <person name="Dannebaum R.O."/>
            <person name="Kuo R.C."/>
            <person name="Labutti K."/>
            <person name="Haridas S."/>
            <person name="Kuo A."/>
            <person name="Salamov A."/>
            <person name="Ahrendt S.R."/>
            <person name="Lipzen A."/>
            <person name="Sullivan W."/>
            <person name="Andreopoulos W.B."/>
            <person name="Clum A."/>
            <person name="Lindquist E."/>
            <person name="Daum C."/>
            <person name="Ramamoorthy G.K."/>
            <person name="Gryganskyi A."/>
            <person name="Culley D."/>
            <person name="Magnuson J.K."/>
            <person name="James T.Y."/>
            <person name="O'Malley M.A."/>
            <person name="Stajich J.E."/>
            <person name="Spatafora J.W."/>
            <person name="Visel A."/>
            <person name="Grigoriev I.V."/>
        </authorList>
    </citation>
    <scope>NUCLEOTIDE SEQUENCE [LARGE SCALE GENOMIC DNA]</scope>
    <source>
        <strain evidence="14 15">PL171</strain>
    </source>
</reference>
<dbReference type="AlphaFoldDB" id="A0A1Y2HK49"/>
<feature type="compositionally biased region" description="Low complexity" evidence="13">
    <location>
        <begin position="92"/>
        <end position="128"/>
    </location>
</feature>
<keyword evidence="8" id="KW-0256">Endoplasmic reticulum</keyword>
<comment type="subcellular location">
    <subcellularLocation>
        <location evidence="2">Endoplasmic reticulum membrane</location>
    </subcellularLocation>
</comment>
<evidence type="ECO:0000313" key="15">
    <source>
        <dbReference type="Proteomes" id="UP000193411"/>
    </source>
</evidence>